<dbReference type="Proteomes" id="UP000736672">
    <property type="component" value="Unassembled WGS sequence"/>
</dbReference>
<name>A0A9P9R6Y3_FUSSL</name>
<comment type="caution">
    <text evidence="1">The sequence shown here is derived from an EMBL/GenBank/DDBJ whole genome shotgun (WGS) entry which is preliminary data.</text>
</comment>
<reference evidence="1" key="1">
    <citation type="journal article" date="2021" name="Nat. Commun.">
        <title>Genetic determinants of endophytism in the Arabidopsis root mycobiome.</title>
        <authorList>
            <person name="Mesny F."/>
            <person name="Miyauchi S."/>
            <person name="Thiergart T."/>
            <person name="Pickel B."/>
            <person name="Atanasova L."/>
            <person name="Karlsson M."/>
            <person name="Huettel B."/>
            <person name="Barry K.W."/>
            <person name="Haridas S."/>
            <person name="Chen C."/>
            <person name="Bauer D."/>
            <person name="Andreopoulos W."/>
            <person name="Pangilinan J."/>
            <person name="LaButti K."/>
            <person name="Riley R."/>
            <person name="Lipzen A."/>
            <person name="Clum A."/>
            <person name="Drula E."/>
            <person name="Henrissat B."/>
            <person name="Kohler A."/>
            <person name="Grigoriev I.V."/>
            <person name="Martin F.M."/>
            <person name="Hacquard S."/>
        </authorList>
    </citation>
    <scope>NUCLEOTIDE SEQUENCE</scope>
    <source>
        <strain evidence="1">FSSC 5 MPI-SDFR-AT-0091</strain>
    </source>
</reference>
<dbReference type="OrthoDB" id="5429716at2759"/>
<keyword evidence="2" id="KW-1185">Reference proteome</keyword>
<sequence length="288" mass="31333">MPTATAVTGHKATITNFGPLTTIYSAPTSCITETDHLYLGVTQEPGILWAYPTCTGVQTFGDCIPSGDAFDKLMTDVYAKIFDHGFYHYYSPGLHCPQGWTTAAALVNEGGSFTEISGYLTQSYSRWLGHWEPGRAQPSDPDEIWKQVLLPSETLKICCPSGFDGDNNGDCYSVLGPISSYGFTELCGYYGHSEPTPIGTQTIHNSTITLWETISLETLTRVLETGETEGGVVATRVPAVALIHKESDLELAGGEKSQEKSSASERSMFQQTTLLCLVAFVTIFVSYF</sequence>
<evidence type="ECO:0000313" key="2">
    <source>
        <dbReference type="Proteomes" id="UP000736672"/>
    </source>
</evidence>
<dbReference type="EMBL" id="JAGTJS010000005">
    <property type="protein sequence ID" value="KAH7267924.1"/>
    <property type="molecule type" value="Genomic_DNA"/>
</dbReference>
<proteinExistence type="predicted"/>
<gene>
    <name evidence="1" type="ORF">B0J15DRAFT_486258</name>
</gene>
<protein>
    <submittedName>
        <fullName evidence="1">Uncharacterized protein</fullName>
    </submittedName>
</protein>
<dbReference type="AlphaFoldDB" id="A0A9P9R6Y3"/>
<organism evidence="1 2">
    <name type="scientific">Fusarium solani</name>
    <name type="common">Filamentous fungus</name>
    <dbReference type="NCBI Taxonomy" id="169388"/>
    <lineage>
        <taxon>Eukaryota</taxon>
        <taxon>Fungi</taxon>
        <taxon>Dikarya</taxon>
        <taxon>Ascomycota</taxon>
        <taxon>Pezizomycotina</taxon>
        <taxon>Sordariomycetes</taxon>
        <taxon>Hypocreomycetidae</taxon>
        <taxon>Hypocreales</taxon>
        <taxon>Nectriaceae</taxon>
        <taxon>Fusarium</taxon>
        <taxon>Fusarium solani species complex</taxon>
    </lineage>
</organism>
<accession>A0A9P9R6Y3</accession>
<evidence type="ECO:0000313" key="1">
    <source>
        <dbReference type="EMBL" id="KAH7267924.1"/>
    </source>
</evidence>